<proteinExistence type="predicted"/>
<dbReference type="eggNOG" id="COG0810">
    <property type="taxonomic scope" value="Bacteria"/>
</dbReference>
<sequence>MAESYYDISPEEFLEEEEALEDLTKALDNNTSETNKAFNETQEYKRFAEAYQPIAPPKDYEYKPSESTSPTTNPPETKRQGASGIDDDVLSSYNNVSDVLKKHRSGSMGEQSVNKNSSMHYSLKDRTHVFLPTPVYLCEDGGKIIINITVNAKGLVTKAYVNGATSTNNDCLEQHALEYAKDARFSPDASKNTQLGAITFYFKGKR</sequence>
<evidence type="ECO:0000313" key="6">
    <source>
        <dbReference type="EMBL" id="KFB01533.1"/>
    </source>
</evidence>
<dbReference type="GO" id="GO:0016020">
    <property type="term" value="C:membrane"/>
    <property type="evidence" value="ECO:0007669"/>
    <property type="project" value="UniProtKB-SubCell"/>
</dbReference>
<dbReference type="NCBIfam" id="TIGR01352">
    <property type="entry name" value="tonB_Cterm"/>
    <property type="match status" value="1"/>
</dbReference>
<feature type="region of interest" description="Disordered" evidence="5">
    <location>
        <begin position="26"/>
        <end position="90"/>
    </location>
</feature>
<dbReference type="EMBL" id="JPFK01000005">
    <property type="protein sequence ID" value="KFB01533.1"/>
    <property type="molecule type" value="Genomic_DNA"/>
</dbReference>
<protein>
    <recommendedName>
        <fullName evidence="8">TonB C-terminal domain-containing protein</fullName>
    </recommendedName>
</protein>
<feature type="compositionally biased region" description="Low complexity" evidence="5">
    <location>
        <begin position="65"/>
        <end position="75"/>
    </location>
</feature>
<evidence type="ECO:0000256" key="2">
    <source>
        <dbReference type="ARBA" id="ARBA00022692"/>
    </source>
</evidence>
<evidence type="ECO:0000313" key="7">
    <source>
        <dbReference type="Proteomes" id="UP000028521"/>
    </source>
</evidence>
<evidence type="ECO:0000256" key="5">
    <source>
        <dbReference type="SAM" id="MobiDB-lite"/>
    </source>
</evidence>
<dbReference type="AlphaFoldDB" id="A0A084TLE7"/>
<keyword evidence="7" id="KW-1185">Reference proteome</keyword>
<dbReference type="Proteomes" id="UP000028521">
    <property type="component" value="Unassembled WGS sequence"/>
</dbReference>
<reference evidence="7" key="2">
    <citation type="submission" date="2014-07" db="EMBL/GenBank/DDBJ databases">
        <title>Genome sequence of Mangrovimonas yunxiaonensis.</title>
        <authorList>
            <person name="Li Y."/>
            <person name="Zheng T."/>
        </authorList>
    </citation>
    <scope>NUCLEOTIDE SEQUENCE [LARGE SCALE GENOMIC DNA]</scope>
    <source>
        <strain evidence="7">LY01</strain>
    </source>
</reference>
<dbReference type="OrthoDB" id="9786892at2"/>
<dbReference type="InterPro" id="IPR006260">
    <property type="entry name" value="TonB/TolA_C"/>
</dbReference>
<accession>A0A084TLE7</accession>
<keyword evidence="2" id="KW-0812">Transmembrane</keyword>
<feature type="compositionally biased region" description="Polar residues" evidence="5">
    <location>
        <begin position="27"/>
        <end position="41"/>
    </location>
</feature>
<keyword evidence="3" id="KW-1133">Transmembrane helix</keyword>
<name>A0A084TLE7_9FLAO</name>
<dbReference type="STRING" id="1197477.IA57_06800"/>
<keyword evidence="4" id="KW-0472">Membrane</keyword>
<reference evidence="6 7" key="1">
    <citation type="journal article" date="2014" name="Genome Announc.">
        <title>Draft Genome Sequence of the Algicidal Bacterium Mangrovimonas yunxiaonensis Strain LY01.</title>
        <authorList>
            <person name="Li Y."/>
            <person name="Zhu H."/>
            <person name="Li C."/>
            <person name="Zhang H."/>
            <person name="Chen Z."/>
            <person name="Zheng W."/>
            <person name="Xu H."/>
            <person name="Zheng T."/>
        </authorList>
    </citation>
    <scope>NUCLEOTIDE SEQUENCE [LARGE SCALE GENOMIC DNA]</scope>
    <source>
        <strain evidence="6 7">LY01</strain>
    </source>
</reference>
<comment type="caution">
    <text evidence="6">The sequence shown here is derived from an EMBL/GenBank/DDBJ whole genome shotgun (WGS) entry which is preliminary data.</text>
</comment>
<evidence type="ECO:0008006" key="8">
    <source>
        <dbReference type="Google" id="ProtNLM"/>
    </source>
</evidence>
<evidence type="ECO:0000256" key="4">
    <source>
        <dbReference type="ARBA" id="ARBA00023136"/>
    </source>
</evidence>
<organism evidence="6 7">
    <name type="scientific">Mangrovimonas yunxiaonensis</name>
    <dbReference type="NCBI Taxonomy" id="1197477"/>
    <lineage>
        <taxon>Bacteria</taxon>
        <taxon>Pseudomonadati</taxon>
        <taxon>Bacteroidota</taxon>
        <taxon>Flavobacteriia</taxon>
        <taxon>Flavobacteriales</taxon>
        <taxon>Flavobacteriaceae</taxon>
        <taxon>Mangrovimonas</taxon>
    </lineage>
</organism>
<evidence type="ECO:0000256" key="1">
    <source>
        <dbReference type="ARBA" id="ARBA00004167"/>
    </source>
</evidence>
<gene>
    <name evidence="6" type="ORF">IA57_06800</name>
</gene>
<evidence type="ECO:0000256" key="3">
    <source>
        <dbReference type="ARBA" id="ARBA00022989"/>
    </source>
</evidence>
<comment type="subcellular location">
    <subcellularLocation>
        <location evidence="1">Membrane</location>
        <topology evidence="1">Single-pass membrane protein</topology>
    </subcellularLocation>
</comment>